<reference evidence="3" key="1">
    <citation type="submission" date="2017-01" db="EMBL/GenBank/DDBJ databases">
        <title>Novel pathways for hydrocarbon cycling and metabolic interdependencies in hydrothermal sediment communities.</title>
        <authorList>
            <person name="Dombrowski N."/>
            <person name="Seitz K."/>
            <person name="Teske A."/>
            <person name="Baker B."/>
        </authorList>
    </citation>
    <scope>NUCLEOTIDE SEQUENCE [LARGE SCALE GENOMIC DNA]</scope>
</reference>
<evidence type="ECO:0000256" key="1">
    <source>
        <dbReference type="SAM" id="Phobius"/>
    </source>
</evidence>
<feature type="transmembrane region" description="Helical" evidence="1">
    <location>
        <begin position="6"/>
        <end position="32"/>
    </location>
</feature>
<evidence type="ECO:0000313" key="2">
    <source>
        <dbReference type="EMBL" id="OPX18504.1"/>
    </source>
</evidence>
<evidence type="ECO:0008006" key="4">
    <source>
        <dbReference type="Google" id="ProtNLM"/>
    </source>
</evidence>
<proteinExistence type="predicted"/>
<name>A0A1V4QGQ2_UNCW3</name>
<comment type="caution">
    <text evidence="2">The sequence shown here is derived from an EMBL/GenBank/DDBJ whole genome shotgun (WGS) entry which is preliminary data.</text>
</comment>
<dbReference type="EMBL" id="MUKB01000011">
    <property type="protein sequence ID" value="OPX18504.1"/>
    <property type="molecule type" value="Genomic_DNA"/>
</dbReference>
<keyword evidence="1" id="KW-1133">Transmembrane helix</keyword>
<dbReference type="AlphaFoldDB" id="A0A1V4QGQ2"/>
<dbReference type="InterPro" id="IPR045584">
    <property type="entry name" value="Pilin-like"/>
</dbReference>
<sequence>MKKYYSGLGLISILISLLIAAAVVILAITMYTGGKDTNKSIKQPIERAKSIECLSQIRKIETSIQIYRVEHGQNPQSLEDLTDLREDDFYCPVTHSRYDYNPATGRVTCPDHPRH</sequence>
<keyword evidence="1" id="KW-0472">Membrane</keyword>
<dbReference type="Proteomes" id="UP000191663">
    <property type="component" value="Unassembled WGS sequence"/>
</dbReference>
<gene>
    <name evidence="2" type="ORF">BXT86_00920</name>
</gene>
<evidence type="ECO:0000313" key="3">
    <source>
        <dbReference type="Proteomes" id="UP000191663"/>
    </source>
</evidence>
<keyword evidence="1" id="KW-0812">Transmembrane</keyword>
<organism evidence="2 3">
    <name type="scientific">candidate division WOR-3 bacterium 4484_100</name>
    <dbReference type="NCBI Taxonomy" id="1936077"/>
    <lineage>
        <taxon>Bacteria</taxon>
        <taxon>Bacteria division WOR-3</taxon>
    </lineage>
</organism>
<dbReference type="SUPFAM" id="SSF54523">
    <property type="entry name" value="Pili subunits"/>
    <property type="match status" value="1"/>
</dbReference>
<protein>
    <recommendedName>
        <fullName evidence="4">Type II secretion system protein GspG C-terminal domain-containing protein</fullName>
    </recommendedName>
</protein>
<accession>A0A1V4QGQ2</accession>